<protein>
    <submittedName>
        <fullName evidence="2">Uncharacterized protein</fullName>
    </submittedName>
</protein>
<proteinExistence type="predicted"/>
<feature type="region of interest" description="Disordered" evidence="1">
    <location>
        <begin position="38"/>
        <end position="136"/>
    </location>
</feature>
<name>A0ABW2J3Z8_9BURK</name>
<keyword evidence="3" id="KW-1185">Reference proteome</keyword>
<feature type="compositionally biased region" description="Low complexity" evidence="1">
    <location>
        <begin position="73"/>
        <end position="100"/>
    </location>
</feature>
<accession>A0ABW2J3Z8</accession>
<feature type="compositionally biased region" description="Basic and acidic residues" evidence="1">
    <location>
        <begin position="109"/>
        <end position="136"/>
    </location>
</feature>
<feature type="region of interest" description="Disordered" evidence="1">
    <location>
        <begin position="1"/>
        <end position="26"/>
    </location>
</feature>
<gene>
    <name evidence="2" type="ORF">ACFQO0_06375</name>
</gene>
<reference evidence="3" key="1">
    <citation type="journal article" date="2019" name="Int. J. Syst. Evol. Microbiol.">
        <title>The Global Catalogue of Microorganisms (GCM) 10K type strain sequencing project: providing services to taxonomists for standard genome sequencing and annotation.</title>
        <authorList>
            <consortium name="The Broad Institute Genomics Platform"/>
            <consortium name="The Broad Institute Genome Sequencing Center for Infectious Disease"/>
            <person name="Wu L."/>
            <person name="Ma J."/>
        </authorList>
    </citation>
    <scope>NUCLEOTIDE SEQUENCE [LARGE SCALE GENOMIC DNA]</scope>
    <source>
        <strain evidence="3">CCUG 36956</strain>
    </source>
</reference>
<dbReference type="EMBL" id="JBHTCC010000001">
    <property type="protein sequence ID" value="MFC7298056.1"/>
    <property type="molecule type" value="Genomic_DNA"/>
</dbReference>
<evidence type="ECO:0000256" key="1">
    <source>
        <dbReference type="SAM" id="MobiDB-lite"/>
    </source>
</evidence>
<feature type="compositionally biased region" description="Basic and acidic residues" evidence="1">
    <location>
        <begin position="1"/>
        <end position="21"/>
    </location>
</feature>
<organism evidence="2 3">
    <name type="scientific">Herminiimonas aquatilis</name>
    <dbReference type="NCBI Taxonomy" id="345342"/>
    <lineage>
        <taxon>Bacteria</taxon>
        <taxon>Pseudomonadati</taxon>
        <taxon>Pseudomonadota</taxon>
        <taxon>Betaproteobacteria</taxon>
        <taxon>Burkholderiales</taxon>
        <taxon>Oxalobacteraceae</taxon>
        <taxon>Herminiimonas</taxon>
    </lineage>
</organism>
<evidence type="ECO:0000313" key="2">
    <source>
        <dbReference type="EMBL" id="MFC7298056.1"/>
    </source>
</evidence>
<evidence type="ECO:0000313" key="3">
    <source>
        <dbReference type="Proteomes" id="UP001596379"/>
    </source>
</evidence>
<sequence length="136" mass="14466">MTNRVGNKDEAHQRSKEEKARIKASNIAQEAVKKAAAAAKYHNEIKNHPRPATSVDAVKSDETKKKKNDVKKTAAPAKPKSVKPAKPATKAARKTTAAKTVKAKPAKAASDKPSKASKKAASDKDATGGKKQESKE</sequence>
<dbReference type="RefSeq" id="WP_382233177.1">
    <property type="nucleotide sequence ID" value="NZ_JBHTCC010000001.1"/>
</dbReference>
<comment type="caution">
    <text evidence="2">The sequence shown here is derived from an EMBL/GenBank/DDBJ whole genome shotgun (WGS) entry which is preliminary data.</text>
</comment>
<dbReference type="Proteomes" id="UP001596379">
    <property type="component" value="Unassembled WGS sequence"/>
</dbReference>